<keyword evidence="5 9" id="KW-0808">Transferase</keyword>
<keyword evidence="8 9" id="KW-0067">ATP-binding</keyword>
<reference evidence="12" key="1">
    <citation type="submission" date="2023-04" db="EMBL/GenBank/DDBJ databases">
        <title>Black Yeasts Isolated from many extreme environments.</title>
        <authorList>
            <person name="Coleine C."/>
            <person name="Stajich J.E."/>
            <person name="Selbmann L."/>
        </authorList>
    </citation>
    <scope>NUCLEOTIDE SEQUENCE</scope>
    <source>
        <strain evidence="12">CCFEE 5312</strain>
    </source>
</reference>
<dbReference type="GO" id="GO:0005524">
    <property type="term" value="F:ATP binding"/>
    <property type="evidence" value="ECO:0007669"/>
    <property type="project" value="UniProtKB-KW"/>
</dbReference>
<dbReference type="GO" id="GO:0032958">
    <property type="term" value="P:inositol phosphate biosynthetic process"/>
    <property type="evidence" value="ECO:0007669"/>
    <property type="project" value="TreeGrafter"/>
</dbReference>
<accession>A0AAJ0DI47</accession>
<feature type="compositionally biased region" description="Polar residues" evidence="10">
    <location>
        <begin position="428"/>
        <end position="437"/>
    </location>
</feature>
<evidence type="ECO:0000256" key="10">
    <source>
        <dbReference type="SAM" id="MobiDB-lite"/>
    </source>
</evidence>
<feature type="transmembrane region" description="Helical" evidence="11">
    <location>
        <begin position="445"/>
        <end position="463"/>
    </location>
</feature>
<evidence type="ECO:0000256" key="1">
    <source>
        <dbReference type="ARBA" id="ARBA00003979"/>
    </source>
</evidence>
<evidence type="ECO:0000256" key="9">
    <source>
        <dbReference type="RuleBase" id="RU364126"/>
    </source>
</evidence>
<evidence type="ECO:0000256" key="2">
    <source>
        <dbReference type="ARBA" id="ARBA00008305"/>
    </source>
</evidence>
<feature type="compositionally biased region" description="Polar residues" evidence="10">
    <location>
        <begin position="389"/>
        <end position="407"/>
    </location>
</feature>
<gene>
    <name evidence="12" type="primary">IPK1</name>
    <name evidence="12" type="ORF">LTR09_008089</name>
</gene>
<dbReference type="Proteomes" id="UP001271007">
    <property type="component" value="Unassembled WGS sequence"/>
</dbReference>
<keyword evidence="6 9" id="KW-0547">Nucleotide-binding</keyword>
<comment type="function">
    <text evidence="9">Phosphorylates Ins(1,3,4,5,6)P5 at position 2 to form Ins(1,2,3,4,5,6)P6 (InsP6 or phytate).</text>
</comment>
<keyword evidence="7 9" id="KW-0418">Kinase</keyword>
<comment type="domain">
    <text evidence="9">The EXKPK motif is conserved in inositol-pentakisphosphate 2-kinases of both family 1 and 2.</text>
</comment>
<dbReference type="EMBL" id="JAWDJX010000030">
    <property type="protein sequence ID" value="KAK3050723.1"/>
    <property type="molecule type" value="Genomic_DNA"/>
</dbReference>
<dbReference type="InterPro" id="IPR009286">
    <property type="entry name" value="Ins_P5_2-kin"/>
</dbReference>
<evidence type="ECO:0000256" key="7">
    <source>
        <dbReference type="ARBA" id="ARBA00022777"/>
    </source>
</evidence>
<evidence type="ECO:0000256" key="3">
    <source>
        <dbReference type="ARBA" id="ARBA00012023"/>
    </source>
</evidence>
<comment type="function">
    <text evidence="1">Has kinase activity and phosphorylates inositol-1,3,4,5,6-pentakisphosphate (Ins(1,3,4,5,6)P5) to produce 1,2,3,4,5,6-hexakisphosphate (InsP6), also known as phytate.</text>
</comment>
<feature type="compositionally biased region" description="Low complexity" evidence="10">
    <location>
        <begin position="408"/>
        <end position="426"/>
    </location>
</feature>
<dbReference type="EC" id="2.7.1.158" evidence="3 9"/>
<name>A0AAJ0DI47_9PEZI</name>
<feature type="region of interest" description="Disordered" evidence="10">
    <location>
        <begin position="386"/>
        <end position="437"/>
    </location>
</feature>
<dbReference type="PANTHER" id="PTHR14456">
    <property type="entry name" value="INOSITOL POLYPHOSPHATE KINASE 1"/>
    <property type="match status" value="1"/>
</dbReference>
<dbReference type="Pfam" id="PF06090">
    <property type="entry name" value="Ins_P5_2-kin"/>
    <property type="match status" value="2"/>
</dbReference>
<evidence type="ECO:0000313" key="12">
    <source>
        <dbReference type="EMBL" id="KAK3050723.1"/>
    </source>
</evidence>
<evidence type="ECO:0000256" key="8">
    <source>
        <dbReference type="ARBA" id="ARBA00022840"/>
    </source>
</evidence>
<dbReference type="PANTHER" id="PTHR14456:SF2">
    <property type="entry name" value="INOSITOL-PENTAKISPHOSPHATE 2-KINASE"/>
    <property type="match status" value="1"/>
</dbReference>
<evidence type="ECO:0000256" key="6">
    <source>
        <dbReference type="ARBA" id="ARBA00022741"/>
    </source>
</evidence>
<keyword evidence="13" id="KW-1185">Reference proteome</keyword>
<dbReference type="AlphaFoldDB" id="A0AAJ0DI47"/>
<evidence type="ECO:0000256" key="11">
    <source>
        <dbReference type="SAM" id="Phobius"/>
    </source>
</evidence>
<comment type="similarity">
    <text evidence="2">Belongs to the IPK1 type 1 family.</text>
</comment>
<keyword evidence="11" id="KW-1133">Transmembrane helix</keyword>
<dbReference type="GO" id="GO:0005634">
    <property type="term" value="C:nucleus"/>
    <property type="evidence" value="ECO:0007669"/>
    <property type="project" value="TreeGrafter"/>
</dbReference>
<evidence type="ECO:0000313" key="13">
    <source>
        <dbReference type="Proteomes" id="UP001271007"/>
    </source>
</evidence>
<proteinExistence type="inferred from homology"/>
<comment type="caution">
    <text evidence="12">The sequence shown here is derived from an EMBL/GenBank/DDBJ whole genome shotgun (WGS) entry which is preliminary data.</text>
</comment>
<protein>
    <recommendedName>
        <fullName evidence="4 9">Inositol-pentakisphosphate 2-kinase</fullName>
        <ecNumber evidence="3 9">2.7.1.158</ecNumber>
    </recommendedName>
</protein>
<sequence length="571" mass="64013">MFAPVYFTSQETPRLHASQPRSLDETHAAVVLQYLNEGGANFVFRILPSGEGDALPMHLQGRLLRLRKDLPHVQSTTEQLSAYREYFMPLFPEESLIRHTPLELHSELPAAINAALKEIDRPSHRLQDFLPDGEGHGVLVTDMTPAPGDMLLQVKPKWLAQSPNAPANAKRCRTCALRAQRASKKVRTATDAQESCPLNLVSSDESDRRRAAQRVTDNVRLQDYLVGDAQPLLRTLRENQQKLDSRGVLDTFQQSDVLDLCKAMTIRDCTLFLRLTGDVVEARLADLDLKPPEKIDRWKKVEQGLIEQGWYANKEDSEHWREDIVCLLSRKRDDCDIQLWNTTTTPESQVHSSRPVTLASCGDECCPMSYTCNKGQCQRGSLEGAAAESNGQRQSPTAAGETTQQADATSTRTTRPTATSPPTVTAIPRTQTHSSEGGLNMTTKALISVLAALLLIIVIAVFWRCIRRRQCKRVGDQLLEHPECRSYYAPSKAELDGLDGKPWTTIVELNGRRTPGELSAPGSIYHGRYGPRYPKELPAAYFQKAVSINSERRELDAWSLHGWRSQKDEWD</sequence>
<dbReference type="GO" id="GO:0035299">
    <property type="term" value="F:inositol-1,3,4,5,6-pentakisphosphate 2-kinase activity"/>
    <property type="evidence" value="ECO:0007669"/>
    <property type="project" value="UniProtKB-EC"/>
</dbReference>
<organism evidence="12 13">
    <name type="scientific">Extremus antarcticus</name>
    <dbReference type="NCBI Taxonomy" id="702011"/>
    <lineage>
        <taxon>Eukaryota</taxon>
        <taxon>Fungi</taxon>
        <taxon>Dikarya</taxon>
        <taxon>Ascomycota</taxon>
        <taxon>Pezizomycotina</taxon>
        <taxon>Dothideomycetes</taxon>
        <taxon>Dothideomycetidae</taxon>
        <taxon>Mycosphaerellales</taxon>
        <taxon>Extremaceae</taxon>
        <taxon>Extremus</taxon>
    </lineage>
</organism>
<comment type="catalytic activity">
    <reaction evidence="9">
        <text>1D-myo-inositol 1,3,4,5,6-pentakisphosphate + ATP = 1D-myo-inositol hexakisphosphate + ADP + H(+)</text>
        <dbReference type="Rhea" id="RHEA:20313"/>
        <dbReference type="ChEBI" id="CHEBI:15378"/>
        <dbReference type="ChEBI" id="CHEBI:30616"/>
        <dbReference type="ChEBI" id="CHEBI:57733"/>
        <dbReference type="ChEBI" id="CHEBI:58130"/>
        <dbReference type="ChEBI" id="CHEBI:456216"/>
        <dbReference type="EC" id="2.7.1.158"/>
    </reaction>
</comment>
<evidence type="ECO:0000256" key="5">
    <source>
        <dbReference type="ARBA" id="ARBA00022679"/>
    </source>
</evidence>
<keyword evidence="11" id="KW-0472">Membrane</keyword>
<keyword evidence="11" id="KW-0812">Transmembrane</keyword>
<evidence type="ECO:0000256" key="4">
    <source>
        <dbReference type="ARBA" id="ARBA00014846"/>
    </source>
</evidence>